<reference evidence="1 2" key="1">
    <citation type="journal article" date="2019" name="ISME J.">
        <title>Isolation and characterization of a thermophilic sulfur- and iron-reducing thaumarchaeote from a terrestrial acidic hot spring.</title>
        <authorList>
            <person name="Kato S."/>
            <person name="Itoh T."/>
            <person name="Yuki M."/>
            <person name="Nagamori M."/>
            <person name="Ohnishi M."/>
            <person name="Uematsu K."/>
            <person name="Suzuki K."/>
            <person name="Takashina T."/>
            <person name="Ohkuma M."/>
        </authorList>
    </citation>
    <scope>NUCLEOTIDE SEQUENCE [LARGE SCALE GENOMIC DNA]</scope>
    <source>
        <strain evidence="1 2">NAS-02</strain>
    </source>
</reference>
<organism evidence="1 2">
    <name type="scientific">Conexivisphaera calida</name>
    <dbReference type="NCBI Taxonomy" id="1874277"/>
    <lineage>
        <taxon>Archaea</taxon>
        <taxon>Nitrososphaerota</taxon>
        <taxon>Conexivisphaeria</taxon>
        <taxon>Conexivisphaerales</taxon>
        <taxon>Conexivisphaeraceae</taxon>
        <taxon>Conexivisphaera</taxon>
    </lineage>
</organism>
<dbReference type="Proteomes" id="UP000509448">
    <property type="component" value="Chromosome"/>
</dbReference>
<evidence type="ECO:0000313" key="1">
    <source>
        <dbReference type="EMBL" id="BBE41805.1"/>
    </source>
</evidence>
<name>A0A4P2VKP3_9ARCH</name>
<dbReference type="AlphaFoldDB" id="A0A4P2VKP3"/>
<keyword evidence="2" id="KW-1185">Reference proteome</keyword>
<dbReference type="EMBL" id="AP018732">
    <property type="protein sequence ID" value="BBE41805.1"/>
    <property type="molecule type" value="Genomic_DNA"/>
</dbReference>
<evidence type="ECO:0000313" key="2">
    <source>
        <dbReference type="Proteomes" id="UP000509448"/>
    </source>
</evidence>
<accession>A0A4P2VKP3</accession>
<protein>
    <submittedName>
        <fullName evidence="1">Uncharacterized protein</fullName>
    </submittedName>
</protein>
<dbReference type="RefSeq" id="WP_174448108.1">
    <property type="nucleotide sequence ID" value="NZ_AP018732.1"/>
</dbReference>
<dbReference type="GeneID" id="55584233"/>
<dbReference type="KEGG" id="ccai:NAS2_0415"/>
<proteinExistence type="predicted"/>
<sequence>MPISIVLLLLSALHSYYAVLEAANRIGTLTYYTYLSGLPLPYLRTFLSAPSGSPEYTEVLTVQLAVDELFWLAVSYVAVRALQGRRTA</sequence>
<gene>
    <name evidence="1" type="ORF">NAS2_0415</name>
</gene>